<gene>
    <name evidence="2" type="ORF">FHP24_08470</name>
</gene>
<organism evidence="2 3">
    <name type="scientific">Aliirhizobium smilacinae</name>
    <dbReference type="NCBI Taxonomy" id="1395944"/>
    <lineage>
        <taxon>Bacteria</taxon>
        <taxon>Pseudomonadati</taxon>
        <taxon>Pseudomonadota</taxon>
        <taxon>Alphaproteobacteria</taxon>
        <taxon>Hyphomicrobiales</taxon>
        <taxon>Rhizobiaceae</taxon>
        <taxon>Aliirhizobium</taxon>
    </lineage>
</organism>
<feature type="domain" description="TIR" evidence="1">
    <location>
        <begin position="46"/>
        <end position="128"/>
    </location>
</feature>
<keyword evidence="3" id="KW-1185">Reference proteome</keyword>
<dbReference type="InterPro" id="IPR000157">
    <property type="entry name" value="TIR_dom"/>
</dbReference>
<dbReference type="GO" id="GO:0007165">
    <property type="term" value="P:signal transduction"/>
    <property type="evidence" value="ECO:0007669"/>
    <property type="project" value="InterPro"/>
</dbReference>
<dbReference type="Gene3D" id="3.40.50.10140">
    <property type="entry name" value="Toll/interleukin-1 receptor homology (TIR) domain"/>
    <property type="match status" value="1"/>
</dbReference>
<evidence type="ECO:0000313" key="2">
    <source>
        <dbReference type="EMBL" id="TNM66223.1"/>
    </source>
</evidence>
<dbReference type="AlphaFoldDB" id="A0A5C4XSI5"/>
<comment type="caution">
    <text evidence="2">The sequence shown here is derived from an EMBL/GenBank/DDBJ whole genome shotgun (WGS) entry which is preliminary data.</text>
</comment>
<protein>
    <submittedName>
        <fullName evidence="2">TIR domain-containing protein</fullName>
    </submittedName>
</protein>
<dbReference type="InterPro" id="IPR011990">
    <property type="entry name" value="TPR-like_helical_dom_sf"/>
</dbReference>
<dbReference type="SUPFAM" id="SSF52200">
    <property type="entry name" value="Toll/Interleukin receptor TIR domain"/>
    <property type="match status" value="1"/>
</dbReference>
<sequence>MDVMLTRFGTRAEFPGSLSCQNVDDLTFSKRENARTGASMVAAGRIFLSHASEDKDFVQKVYGRLDASSVFYDTKTIAPGQATLNAMEKSVGESSVFVLFHSSHSEKPWVDFEKDQARIHKILDSRTKILVCPIGGASHSSLPDWMKRYWTTTADYKVNDIVRAIIHLQDQTLIDAGVPKEIFVGREDLTRGIELDILSAPTQVGTPLQHLILAGIPGMGRTSVARSVVNTSFSGMRPAGPVFDLPDMAEAADIHLRLMEDLDGALSKQEIERQLSAFQRLGPEEQASMVLRSLSHWAKLNQVVVLRTRWGLRDRSRNLKPWLEALFRLSTEVRNLRLVYISERKLPAEILAHVKSARQYEVTDLSEQNIQYILSKKTNSRYFDMDSAVAISKKIRGHPATAHHVAFLTNSGLSLNSMDLNPEPIYAFQDKTLDAIFSSGILEPIQKKILTILGWFPKLPLNLLTELIGSNDRKNLVDKVWDLLDYSLIQLGEGGNYSVPEVVAARIRRDSDMDSASLFTAVRKLIEARIKAGHLEADLIDALIIAVVNLEGVIPEELRSVLTGSNLLSLVTEQFQTAKTLPKKQTEAFRRVYTLSKMAIGMRTSDDAVEQILFTGGDAAIRGGIYPEDIISFMSEKALPSVYYLIGSHAFYIEKDYGKAAKNLSTSLRLKHFRNRNVRLLAKAYIRDQKFSAAKEALDKIPDFQLFRDTGLLVLKIRSLRGMRSFKEAQDLEKQLDVAPDVFAEKSIYLAGRAFRENDFPTARKYILAAKASPKGSRLSIALLECAIAIEEGDLSLLAETVELALAAGRHYDAWQMQARTAIKKRDWGEALALLSRIDRKDYFDLHLESRALQIKKEEADIARDPAALAEIDARIEAILVAGYKTIDGYRDV</sequence>
<dbReference type="OrthoDB" id="7875107at2"/>
<accession>A0A5C4XSI5</accession>
<dbReference type="InterPro" id="IPR027417">
    <property type="entry name" value="P-loop_NTPase"/>
</dbReference>
<dbReference type="Proteomes" id="UP000311605">
    <property type="component" value="Unassembled WGS sequence"/>
</dbReference>
<dbReference type="Pfam" id="PF13676">
    <property type="entry name" value="TIR_2"/>
    <property type="match status" value="1"/>
</dbReference>
<name>A0A5C4XSI5_9HYPH</name>
<dbReference type="EMBL" id="VDMN01000001">
    <property type="protein sequence ID" value="TNM66223.1"/>
    <property type="molecule type" value="Genomic_DNA"/>
</dbReference>
<evidence type="ECO:0000313" key="3">
    <source>
        <dbReference type="Proteomes" id="UP000311605"/>
    </source>
</evidence>
<dbReference type="Gene3D" id="1.25.40.10">
    <property type="entry name" value="Tetratricopeptide repeat domain"/>
    <property type="match status" value="1"/>
</dbReference>
<evidence type="ECO:0000259" key="1">
    <source>
        <dbReference type="Pfam" id="PF13676"/>
    </source>
</evidence>
<dbReference type="SUPFAM" id="SSF52540">
    <property type="entry name" value="P-loop containing nucleoside triphosphate hydrolases"/>
    <property type="match status" value="1"/>
</dbReference>
<proteinExistence type="predicted"/>
<reference evidence="2 3" key="1">
    <citation type="submission" date="2019-06" db="EMBL/GenBank/DDBJ databases">
        <title>The draft genome of Rhizobium smilacinae PTYR-5.</title>
        <authorList>
            <person name="Liu L."/>
            <person name="Li L."/>
            <person name="Zhang X."/>
        </authorList>
    </citation>
    <scope>NUCLEOTIDE SEQUENCE [LARGE SCALE GENOMIC DNA]</scope>
    <source>
        <strain evidence="2 3">PTYR-5</strain>
    </source>
</reference>
<dbReference type="InterPro" id="IPR035897">
    <property type="entry name" value="Toll_tir_struct_dom_sf"/>
</dbReference>